<keyword evidence="2" id="KW-1185">Reference proteome</keyword>
<dbReference type="AlphaFoldDB" id="A0A1Q8RG15"/>
<name>A0A1Q8RG15_9PEZI</name>
<organism evidence="1 2">
    <name type="scientific">Colletotrichum chlorophyti</name>
    <dbReference type="NCBI Taxonomy" id="708187"/>
    <lineage>
        <taxon>Eukaryota</taxon>
        <taxon>Fungi</taxon>
        <taxon>Dikarya</taxon>
        <taxon>Ascomycota</taxon>
        <taxon>Pezizomycotina</taxon>
        <taxon>Sordariomycetes</taxon>
        <taxon>Hypocreomycetidae</taxon>
        <taxon>Glomerellales</taxon>
        <taxon>Glomerellaceae</taxon>
        <taxon>Colletotrichum</taxon>
    </lineage>
</organism>
<feature type="non-terminal residue" evidence="1">
    <location>
        <position position="1"/>
    </location>
</feature>
<sequence length="76" mass="9093">LKRNDFIGHIASNRRAKARKRIRRQKTEKAVLYRKHCNKYTITTTPKEKVVLFKETFFSLPLEVNLKDINNKLYSN</sequence>
<dbReference type="EMBL" id="MPGH01000207">
    <property type="protein sequence ID" value="OLN83103.1"/>
    <property type="molecule type" value="Genomic_DNA"/>
</dbReference>
<comment type="caution">
    <text evidence="1">The sequence shown here is derived from an EMBL/GenBank/DDBJ whole genome shotgun (WGS) entry which is preliminary data.</text>
</comment>
<evidence type="ECO:0000313" key="1">
    <source>
        <dbReference type="EMBL" id="OLN83103.1"/>
    </source>
</evidence>
<dbReference type="Proteomes" id="UP000186583">
    <property type="component" value="Unassembled WGS sequence"/>
</dbReference>
<proteinExistence type="predicted"/>
<gene>
    <name evidence="1" type="ORF">CCHL11_10059</name>
</gene>
<accession>A0A1Q8RG15</accession>
<protein>
    <submittedName>
        <fullName evidence="1">Uncharacterized protein</fullName>
    </submittedName>
</protein>
<evidence type="ECO:0000313" key="2">
    <source>
        <dbReference type="Proteomes" id="UP000186583"/>
    </source>
</evidence>
<reference evidence="1 2" key="1">
    <citation type="submission" date="2016-11" db="EMBL/GenBank/DDBJ databases">
        <title>Draft Genome Assembly of Colletotrichum chlorophyti a pathogen of herbaceous plants.</title>
        <authorList>
            <person name="Gan P."/>
            <person name="Narusaka M."/>
            <person name="Tsushima A."/>
            <person name="Narusaka Y."/>
            <person name="Takano Y."/>
            <person name="Shirasu K."/>
        </authorList>
    </citation>
    <scope>NUCLEOTIDE SEQUENCE [LARGE SCALE GENOMIC DNA]</scope>
    <source>
        <strain evidence="1 2">NTL11</strain>
    </source>
</reference>